<dbReference type="AlphaFoldDB" id="A0A6M3L007"/>
<accession>A0A6M3L007</accession>
<reference evidence="1" key="1">
    <citation type="submission" date="2020-03" db="EMBL/GenBank/DDBJ databases">
        <title>The deep terrestrial virosphere.</title>
        <authorList>
            <person name="Holmfeldt K."/>
            <person name="Nilsson E."/>
            <person name="Simone D."/>
            <person name="Lopez-Fernandez M."/>
            <person name="Wu X."/>
            <person name="de Brujin I."/>
            <person name="Lundin D."/>
            <person name="Andersson A."/>
            <person name="Bertilsson S."/>
            <person name="Dopson M."/>
        </authorList>
    </citation>
    <scope>NUCLEOTIDE SEQUENCE</scope>
    <source>
        <strain evidence="1">MM415B02878</strain>
    </source>
</reference>
<organism evidence="1">
    <name type="scientific">viral metagenome</name>
    <dbReference type="NCBI Taxonomy" id="1070528"/>
    <lineage>
        <taxon>unclassified sequences</taxon>
        <taxon>metagenomes</taxon>
        <taxon>organismal metagenomes</taxon>
    </lineage>
</organism>
<gene>
    <name evidence="1" type="ORF">MM415B02878_0011</name>
</gene>
<sequence length="106" mass="11885">MRAAATRMLEETGEWSMGNGQCPDCGGVRPDAGWWTNTVGHKTDCCRAKLMESLGSCVIYEMTNPERAIGSYLPDSENQIIKSIRFNDPDKKKKLAIGRKQFNKWG</sequence>
<proteinExistence type="predicted"/>
<protein>
    <submittedName>
        <fullName evidence="1">Uncharacterized protein</fullName>
    </submittedName>
</protein>
<evidence type="ECO:0000313" key="1">
    <source>
        <dbReference type="EMBL" id="QJA87863.1"/>
    </source>
</evidence>
<dbReference type="EMBL" id="MT142737">
    <property type="protein sequence ID" value="QJA87863.1"/>
    <property type="molecule type" value="Genomic_DNA"/>
</dbReference>
<name>A0A6M3L007_9ZZZZ</name>